<dbReference type="Pfam" id="PF00028">
    <property type="entry name" value="Cadherin"/>
    <property type="match status" value="1"/>
</dbReference>
<keyword evidence="4" id="KW-0325">Glycoprotein</keyword>
<dbReference type="SMART" id="SM00112">
    <property type="entry name" value="CA"/>
    <property type="match status" value="1"/>
</dbReference>
<dbReference type="GO" id="GO:0007156">
    <property type="term" value="P:homophilic cell adhesion via plasma membrane adhesion molecules"/>
    <property type="evidence" value="ECO:0007669"/>
    <property type="project" value="InterPro"/>
</dbReference>
<feature type="non-terminal residue" evidence="7">
    <location>
        <position position="1"/>
    </location>
</feature>
<evidence type="ECO:0000256" key="5">
    <source>
        <dbReference type="PROSITE-ProRule" id="PRU00043"/>
    </source>
</evidence>
<evidence type="ECO:0000256" key="1">
    <source>
        <dbReference type="ARBA" id="ARBA00004167"/>
    </source>
</evidence>
<dbReference type="InterPro" id="IPR050174">
    <property type="entry name" value="Protocadherin/Cadherin-CA"/>
</dbReference>
<evidence type="ECO:0000313" key="7">
    <source>
        <dbReference type="EMBL" id="EJW74436.1"/>
    </source>
</evidence>
<dbReference type="AlphaFoldDB" id="J9DXB6"/>
<dbReference type="PANTHER" id="PTHR24028:SF328">
    <property type="entry name" value="CADHERIN-3"/>
    <property type="match status" value="1"/>
</dbReference>
<dbReference type="GO" id="GO:0005886">
    <property type="term" value="C:plasma membrane"/>
    <property type="evidence" value="ECO:0007669"/>
    <property type="project" value="TreeGrafter"/>
</dbReference>
<sequence length="240" mass="27370">VVLQQKPPDNESQWNLRIRASDAGWPFPRSNEVLISMYVSGTNAPPKRKPSFLRKLQNEHSPVFMKQTVFVVSVDTPPGKVVGQIESHDDDMGYAGLIRFGTFDKFFALEPFTGEVILLVPLGELLRNKNKKKQMEYIFEITACDWGQPVRCTNGTVTVLITEANVYRPRFEKPYYRVHIAEDTAIGTKFLAVLAQDNDYGDKGQVGYQIIDSQNHFQIDENTGILQVMKKLDREEMAFH</sequence>
<reference evidence="8" key="1">
    <citation type="submission" date="2012-08" db="EMBL/GenBank/DDBJ databases">
        <title>The Genome Sequence of Wuchereria bancrofti.</title>
        <authorList>
            <person name="Nutman T.B."/>
            <person name="Fink D.L."/>
            <person name="Russ C."/>
            <person name="Young S."/>
            <person name="Zeng Q."/>
            <person name="Koehrsen M."/>
            <person name="Alvarado L."/>
            <person name="Berlin A."/>
            <person name="Chapman S.B."/>
            <person name="Chen Z."/>
            <person name="Freedman E."/>
            <person name="Gellesch M."/>
            <person name="Goldberg J."/>
            <person name="Griggs A."/>
            <person name="Gujja S."/>
            <person name="Heilman E.R."/>
            <person name="Heiman D."/>
            <person name="Hepburn T."/>
            <person name="Howarth C."/>
            <person name="Jen D."/>
            <person name="Larson L."/>
            <person name="Lewis B."/>
            <person name="Mehta T."/>
            <person name="Park D."/>
            <person name="Pearson M."/>
            <person name="Roberts A."/>
            <person name="Saif S."/>
            <person name="Shea T."/>
            <person name="Shenoy N."/>
            <person name="Sisk P."/>
            <person name="Stolte C."/>
            <person name="Sykes S."/>
            <person name="Walk T."/>
            <person name="White J."/>
            <person name="Yandava C."/>
            <person name="Haas B."/>
            <person name="Henn M.R."/>
            <person name="Nusbaum C."/>
            <person name="Birren B."/>
        </authorList>
    </citation>
    <scope>NUCLEOTIDE SEQUENCE [LARGE SCALE GENOMIC DNA]</scope>
    <source>
        <strain evidence="8">NA</strain>
    </source>
</reference>
<feature type="non-terminal residue" evidence="7">
    <location>
        <position position="240"/>
    </location>
</feature>
<dbReference type="Proteomes" id="UP000004810">
    <property type="component" value="Unassembled WGS sequence"/>
</dbReference>
<dbReference type="PRINTS" id="PR00205">
    <property type="entry name" value="CADHERIN"/>
</dbReference>
<keyword evidence="5" id="KW-0106">Calcium</keyword>
<dbReference type="PROSITE" id="PS50268">
    <property type="entry name" value="CADHERIN_2"/>
    <property type="match status" value="2"/>
</dbReference>
<accession>J9DXB6</accession>
<evidence type="ECO:0000313" key="8">
    <source>
        <dbReference type="Proteomes" id="UP000004810"/>
    </source>
</evidence>
<dbReference type="GO" id="GO:0005509">
    <property type="term" value="F:calcium ion binding"/>
    <property type="evidence" value="ECO:0007669"/>
    <property type="project" value="UniProtKB-UniRule"/>
</dbReference>
<organism evidence="7 8">
    <name type="scientific">Wuchereria bancrofti</name>
    <dbReference type="NCBI Taxonomy" id="6293"/>
    <lineage>
        <taxon>Eukaryota</taxon>
        <taxon>Metazoa</taxon>
        <taxon>Ecdysozoa</taxon>
        <taxon>Nematoda</taxon>
        <taxon>Chromadorea</taxon>
        <taxon>Rhabditida</taxon>
        <taxon>Spirurina</taxon>
        <taxon>Spiruromorpha</taxon>
        <taxon>Filarioidea</taxon>
        <taxon>Onchocercidae</taxon>
        <taxon>Wuchereria</taxon>
    </lineage>
</organism>
<comment type="caution">
    <text evidence="7">The sequence shown here is derived from an EMBL/GenBank/DDBJ whole genome shotgun (WGS) entry which is preliminary data.</text>
</comment>
<evidence type="ECO:0000256" key="4">
    <source>
        <dbReference type="ARBA" id="ARBA00023180"/>
    </source>
</evidence>
<comment type="subcellular location">
    <subcellularLocation>
        <location evidence="1">Membrane</location>
        <topology evidence="1">Single-pass membrane protein</topology>
    </subcellularLocation>
</comment>
<proteinExistence type="predicted"/>
<evidence type="ECO:0000256" key="3">
    <source>
        <dbReference type="ARBA" id="ARBA00022989"/>
    </source>
</evidence>
<keyword evidence="2" id="KW-0812">Transmembrane</keyword>
<dbReference type="SUPFAM" id="SSF49313">
    <property type="entry name" value="Cadherin-like"/>
    <property type="match status" value="2"/>
</dbReference>
<dbReference type="InterPro" id="IPR015919">
    <property type="entry name" value="Cadherin-like_sf"/>
</dbReference>
<name>J9DXB6_WUCBA</name>
<feature type="domain" description="Cadherin" evidence="6">
    <location>
        <begin position="64"/>
        <end position="171"/>
    </location>
</feature>
<evidence type="ECO:0000259" key="6">
    <source>
        <dbReference type="PROSITE" id="PS50268"/>
    </source>
</evidence>
<dbReference type="EMBL" id="ADBV01012234">
    <property type="protein sequence ID" value="EJW74436.1"/>
    <property type="molecule type" value="Genomic_DNA"/>
</dbReference>
<evidence type="ECO:0000256" key="2">
    <source>
        <dbReference type="ARBA" id="ARBA00022692"/>
    </source>
</evidence>
<dbReference type="CDD" id="cd11304">
    <property type="entry name" value="Cadherin_repeat"/>
    <property type="match status" value="2"/>
</dbReference>
<dbReference type="Gene3D" id="2.60.40.60">
    <property type="entry name" value="Cadherins"/>
    <property type="match status" value="2"/>
</dbReference>
<protein>
    <recommendedName>
        <fullName evidence="6">Cadherin domain-containing protein</fullName>
    </recommendedName>
</protein>
<gene>
    <name evidence="7" type="ORF">WUBG_14657</name>
</gene>
<dbReference type="PANTHER" id="PTHR24028">
    <property type="entry name" value="CADHERIN-87A"/>
    <property type="match status" value="1"/>
</dbReference>
<keyword evidence="3" id="KW-0472">Membrane</keyword>
<keyword evidence="3" id="KW-1133">Transmembrane helix</keyword>
<dbReference type="InterPro" id="IPR002126">
    <property type="entry name" value="Cadherin-like_dom"/>
</dbReference>
<feature type="domain" description="Cadherin" evidence="6">
    <location>
        <begin position="172"/>
        <end position="236"/>
    </location>
</feature>